<reference evidence="4 5" key="1">
    <citation type="journal article" date="2020" name="IScience">
        <title>Genome Sequencing of the Endangered Kingdonia uniflora (Circaeasteraceae, Ranunculales) Reveals Potential Mechanisms of Evolutionary Specialization.</title>
        <authorList>
            <person name="Sun Y."/>
            <person name="Deng T."/>
            <person name="Zhang A."/>
            <person name="Moore M.J."/>
            <person name="Landis J.B."/>
            <person name="Lin N."/>
            <person name="Zhang H."/>
            <person name="Zhang X."/>
            <person name="Huang J."/>
            <person name="Zhang X."/>
            <person name="Sun H."/>
            <person name="Wang H."/>
        </authorList>
    </citation>
    <scope>NUCLEOTIDE SEQUENCE [LARGE SCALE GENOMIC DNA]</scope>
    <source>
        <strain evidence="4">TB1705</strain>
        <tissue evidence="4">Leaf</tissue>
    </source>
</reference>
<dbReference type="Gene3D" id="1.10.510.10">
    <property type="entry name" value="Transferase(Phosphotransferase) domain 1"/>
    <property type="match status" value="1"/>
</dbReference>
<feature type="domain" description="Protein kinase" evidence="3">
    <location>
        <begin position="1"/>
        <end position="114"/>
    </location>
</feature>
<dbReference type="PROSITE" id="PS50011">
    <property type="entry name" value="PROTEIN_KINASE_DOM"/>
    <property type="match status" value="1"/>
</dbReference>
<proteinExistence type="predicted"/>
<dbReference type="PANTHER" id="PTHR24055">
    <property type="entry name" value="MITOGEN-ACTIVATED PROTEIN KINASE"/>
    <property type="match status" value="1"/>
</dbReference>
<keyword evidence="1" id="KW-0547">Nucleotide-binding</keyword>
<evidence type="ECO:0000259" key="3">
    <source>
        <dbReference type="PROSITE" id="PS50011"/>
    </source>
</evidence>
<keyword evidence="2" id="KW-0067">ATP-binding</keyword>
<dbReference type="InterPro" id="IPR050117">
    <property type="entry name" value="MAPK"/>
</dbReference>
<dbReference type="InterPro" id="IPR000719">
    <property type="entry name" value="Prot_kinase_dom"/>
</dbReference>
<dbReference type="AlphaFoldDB" id="A0A7J7P373"/>
<sequence length="274" mass="29990">MLHSSTYNSAVDMWAMGAIMIELFTLKPLFHGLREPDQIYKICKVIGSPSTSSWAEGIQLANADNIKFSQLAGFHLSTLIPSASENAISLISLLCSWDPSKRPTAAEALRHPFFQSCFYIPPSLRLRVPAPRTPPSIGTRAVLDQKSTNRRYSGTLSSMNPRSSFSSSKAHTYLSTGVYDITGYNYEITESKRENIGPMKLAAGDLPPPNGARGRNCIMKDMFGKTITYKSIQLSGVAPEGFYHVIVDEVILNDVQLFMEGGTLGDISSGETVV</sequence>
<comment type="caution">
    <text evidence="4">The sequence shown here is derived from an EMBL/GenBank/DDBJ whole genome shotgun (WGS) entry which is preliminary data.</text>
</comment>
<protein>
    <recommendedName>
        <fullName evidence="3">Protein kinase domain-containing protein</fullName>
    </recommendedName>
</protein>
<evidence type="ECO:0000256" key="2">
    <source>
        <dbReference type="ARBA" id="ARBA00022840"/>
    </source>
</evidence>
<accession>A0A7J7P373</accession>
<dbReference type="OrthoDB" id="2158884at2759"/>
<dbReference type="GO" id="GO:0004672">
    <property type="term" value="F:protein kinase activity"/>
    <property type="evidence" value="ECO:0007669"/>
    <property type="project" value="InterPro"/>
</dbReference>
<evidence type="ECO:0000313" key="5">
    <source>
        <dbReference type="Proteomes" id="UP000541444"/>
    </source>
</evidence>
<dbReference type="EMBL" id="JACGCM010000333">
    <property type="protein sequence ID" value="KAF6173618.1"/>
    <property type="molecule type" value="Genomic_DNA"/>
</dbReference>
<dbReference type="SUPFAM" id="SSF56112">
    <property type="entry name" value="Protein kinase-like (PK-like)"/>
    <property type="match status" value="1"/>
</dbReference>
<organism evidence="4 5">
    <name type="scientific">Kingdonia uniflora</name>
    <dbReference type="NCBI Taxonomy" id="39325"/>
    <lineage>
        <taxon>Eukaryota</taxon>
        <taxon>Viridiplantae</taxon>
        <taxon>Streptophyta</taxon>
        <taxon>Embryophyta</taxon>
        <taxon>Tracheophyta</taxon>
        <taxon>Spermatophyta</taxon>
        <taxon>Magnoliopsida</taxon>
        <taxon>Ranunculales</taxon>
        <taxon>Circaeasteraceae</taxon>
        <taxon>Kingdonia</taxon>
    </lineage>
</organism>
<evidence type="ECO:0000313" key="4">
    <source>
        <dbReference type="EMBL" id="KAF6173618.1"/>
    </source>
</evidence>
<gene>
    <name evidence="4" type="ORF">GIB67_022977</name>
</gene>
<dbReference type="GO" id="GO:0005524">
    <property type="term" value="F:ATP binding"/>
    <property type="evidence" value="ECO:0007669"/>
    <property type="project" value="UniProtKB-KW"/>
</dbReference>
<dbReference type="Proteomes" id="UP000541444">
    <property type="component" value="Unassembled WGS sequence"/>
</dbReference>
<dbReference type="InterPro" id="IPR011009">
    <property type="entry name" value="Kinase-like_dom_sf"/>
</dbReference>
<keyword evidence="5" id="KW-1185">Reference proteome</keyword>
<dbReference type="Pfam" id="PF00069">
    <property type="entry name" value="Pkinase"/>
    <property type="match status" value="1"/>
</dbReference>
<name>A0A7J7P373_9MAGN</name>
<evidence type="ECO:0000256" key="1">
    <source>
        <dbReference type="ARBA" id="ARBA00022741"/>
    </source>
</evidence>